<dbReference type="Pfam" id="PF05593">
    <property type="entry name" value="RHS_repeat"/>
    <property type="match status" value="1"/>
</dbReference>
<dbReference type="Gene3D" id="2.180.10.10">
    <property type="entry name" value="RHS repeat-associated core"/>
    <property type="match status" value="1"/>
</dbReference>
<dbReference type="AlphaFoldDB" id="A0A6G9IC84"/>
<dbReference type="KEGG" id="orb:IPMB12_06850"/>
<name>A0A6G9IC84_9GAMM</name>
<evidence type="ECO:0000313" key="1">
    <source>
        <dbReference type="EMBL" id="QIQ21429.1"/>
    </source>
</evidence>
<dbReference type="InterPro" id="IPR006530">
    <property type="entry name" value="YD"/>
</dbReference>
<dbReference type="RefSeq" id="WP_166916235.1">
    <property type="nucleotide sequence ID" value="NZ_CP050253.1"/>
</dbReference>
<organism evidence="1 2">
    <name type="scientific">Zophobihabitans entericus</name>
    <dbReference type="NCBI Taxonomy" id="1635327"/>
    <lineage>
        <taxon>Bacteria</taxon>
        <taxon>Pseudomonadati</taxon>
        <taxon>Pseudomonadota</taxon>
        <taxon>Gammaproteobacteria</taxon>
        <taxon>Orbales</taxon>
        <taxon>Orbaceae</taxon>
        <taxon>Zophobihabitans</taxon>
    </lineage>
</organism>
<sequence>MKKQIATFEQDIDLKNKNKLLIASGPVKRNYQYDKAGNLTHMSDNRGSNLHYVYDKIGRITQAGQEQFAFDPAHNIIDAQENSQAKPKQPIKDKAYYEQVLSDPTWSPLKDDPEVLPIDKQANRAQSYQGIIYYYDSMVRKEAKDRNLALNNLHKRLLSTPKAKKKTSNTPKMYLVVGSEKNKSKIIHQKTKPNLSGMVHGYYKNVPINEPLVIFIEKKGLNP</sequence>
<evidence type="ECO:0000313" key="2">
    <source>
        <dbReference type="Proteomes" id="UP000501168"/>
    </source>
</evidence>
<proteinExistence type="predicted"/>
<dbReference type="NCBIfam" id="TIGR01643">
    <property type="entry name" value="YD_repeat_2x"/>
    <property type="match status" value="1"/>
</dbReference>
<gene>
    <name evidence="1" type="ORF">IPMB12_06850</name>
</gene>
<keyword evidence="2" id="KW-1185">Reference proteome</keyword>
<accession>A0A6G9IC84</accession>
<dbReference type="EMBL" id="CP050253">
    <property type="protein sequence ID" value="QIQ21429.1"/>
    <property type="molecule type" value="Genomic_DNA"/>
</dbReference>
<protein>
    <submittedName>
        <fullName evidence="1">RHS repeat protein</fullName>
    </submittedName>
</protein>
<dbReference type="Proteomes" id="UP000501168">
    <property type="component" value="Chromosome"/>
</dbReference>
<dbReference type="InterPro" id="IPR031325">
    <property type="entry name" value="RHS_repeat"/>
</dbReference>
<dbReference type="InParanoid" id="A0A6G9IC84"/>
<reference evidence="1 2" key="1">
    <citation type="submission" date="2020-03" db="EMBL/GenBank/DDBJ databases">
        <title>Complete genome sequence of Orbus sp. IPMB12 (BCRC 80908).</title>
        <authorList>
            <person name="Lo W.-S."/>
            <person name="Chang T.-H."/>
            <person name="Kuo C.-H."/>
        </authorList>
    </citation>
    <scope>NUCLEOTIDE SEQUENCE [LARGE SCALE GENOMIC DNA]</scope>
    <source>
        <strain evidence="1 2">IPMB12</strain>
    </source>
</reference>